<feature type="domain" description="Rhamnogalacturonase A/B/Epimerase-like pectate lyase" evidence="2">
    <location>
        <begin position="422"/>
        <end position="487"/>
    </location>
</feature>
<dbReference type="InterPro" id="IPR012334">
    <property type="entry name" value="Pectin_lyas_fold"/>
</dbReference>
<dbReference type="GO" id="GO:0004650">
    <property type="term" value="F:polygalacturonase activity"/>
    <property type="evidence" value="ECO:0007669"/>
    <property type="project" value="InterPro"/>
</dbReference>
<feature type="signal peptide" evidence="1">
    <location>
        <begin position="1"/>
        <end position="23"/>
    </location>
</feature>
<accession>A0A0C3BPF2</accession>
<evidence type="ECO:0000256" key="1">
    <source>
        <dbReference type="SAM" id="SignalP"/>
    </source>
</evidence>
<dbReference type="InterPro" id="IPR011050">
    <property type="entry name" value="Pectin_lyase_fold/virulence"/>
</dbReference>
<feature type="chain" id="PRO_5002162070" evidence="1">
    <location>
        <begin position="24"/>
        <end position="784"/>
    </location>
</feature>
<keyword evidence="3" id="KW-0378">Hydrolase</keyword>
<evidence type="ECO:0000313" key="4">
    <source>
        <dbReference type="Proteomes" id="UP000053424"/>
    </source>
</evidence>
<evidence type="ECO:0000259" key="2">
    <source>
        <dbReference type="Pfam" id="PF12708"/>
    </source>
</evidence>
<dbReference type="HOGENOM" id="CLU_002540_2_2_1"/>
<dbReference type="CDD" id="cd23668">
    <property type="entry name" value="GH55_beta13glucanase-like"/>
    <property type="match status" value="1"/>
</dbReference>
<dbReference type="AlphaFoldDB" id="A0A0C3BPF2"/>
<reference evidence="3 4" key="1">
    <citation type="submission" date="2014-04" db="EMBL/GenBank/DDBJ databases">
        <authorList>
            <consortium name="DOE Joint Genome Institute"/>
            <person name="Kuo A."/>
            <person name="Gay G."/>
            <person name="Dore J."/>
            <person name="Kohler A."/>
            <person name="Nagy L.G."/>
            <person name="Floudas D."/>
            <person name="Copeland A."/>
            <person name="Barry K.W."/>
            <person name="Cichocki N."/>
            <person name="Veneault-Fourrey C."/>
            <person name="LaButti K."/>
            <person name="Lindquist E.A."/>
            <person name="Lipzen A."/>
            <person name="Lundell T."/>
            <person name="Morin E."/>
            <person name="Murat C."/>
            <person name="Sun H."/>
            <person name="Tunlid A."/>
            <person name="Henrissat B."/>
            <person name="Grigoriev I.V."/>
            <person name="Hibbett D.S."/>
            <person name="Martin F."/>
            <person name="Nordberg H.P."/>
            <person name="Cantor M.N."/>
            <person name="Hua S.X."/>
        </authorList>
    </citation>
    <scope>NUCLEOTIDE SEQUENCE [LARGE SCALE GENOMIC DNA]</scope>
    <source>
        <strain evidence="4">h7</strain>
    </source>
</reference>
<dbReference type="Pfam" id="PF12708">
    <property type="entry name" value="Pect-lyase_RHGA_epim"/>
    <property type="match status" value="2"/>
</dbReference>
<reference evidence="4" key="2">
    <citation type="submission" date="2015-01" db="EMBL/GenBank/DDBJ databases">
        <title>Evolutionary Origins and Diversification of the Mycorrhizal Mutualists.</title>
        <authorList>
            <consortium name="DOE Joint Genome Institute"/>
            <consortium name="Mycorrhizal Genomics Consortium"/>
            <person name="Kohler A."/>
            <person name="Kuo A."/>
            <person name="Nagy L.G."/>
            <person name="Floudas D."/>
            <person name="Copeland A."/>
            <person name="Barry K.W."/>
            <person name="Cichocki N."/>
            <person name="Veneault-Fourrey C."/>
            <person name="LaButti K."/>
            <person name="Lindquist E.A."/>
            <person name="Lipzen A."/>
            <person name="Lundell T."/>
            <person name="Morin E."/>
            <person name="Murat C."/>
            <person name="Riley R."/>
            <person name="Ohm R."/>
            <person name="Sun H."/>
            <person name="Tunlid A."/>
            <person name="Henrissat B."/>
            <person name="Grigoriev I.V."/>
            <person name="Hibbett D.S."/>
            <person name="Martin F."/>
        </authorList>
    </citation>
    <scope>NUCLEOTIDE SEQUENCE [LARGE SCALE GENOMIC DNA]</scope>
    <source>
        <strain evidence="4">h7</strain>
    </source>
</reference>
<dbReference type="InterPro" id="IPR024535">
    <property type="entry name" value="RHGA/B-epi-like_pectate_lyase"/>
</dbReference>
<dbReference type="InterPro" id="IPR039279">
    <property type="entry name" value="QRT3-like"/>
</dbReference>
<dbReference type="PANTHER" id="PTHR33928">
    <property type="entry name" value="POLYGALACTURONASE QRT3"/>
    <property type="match status" value="1"/>
</dbReference>
<keyword evidence="1" id="KW-0732">Signal</keyword>
<dbReference type="Proteomes" id="UP000053424">
    <property type="component" value="Unassembled WGS sequence"/>
</dbReference>
<gene>
    <name evidence="3" type="ORF">M413DRAFT_75961</name>
</gene>
<dbReference type="STRING" id="686832.A0A0C3BPF2"/>
<dbReference type="OrthoDB" id="1046782at2759"/>
<protein>
    <submittedName>
        <fullName evidence="3">Glycoside hydrolase family 55 protein</fullName>
    </submittedName>
</protein>
<proteinExistence type="predicted"/>
<organism evidence="3 4">
    <name type="scientific">Hebeloma cylindrosporum</name>
    <dbReference type="NCBI Taxonomy" id="76867"/>
    <lineage>
        <taxon>Eukaryota</taxon>
        <taxon>Fungi</taxon>
        <taxon>Dikarya</taxon>
        <taxon>Basidiomycota</taxon>
        <taxon>Agaricomycotina</taxon>
        <taxon>Agaricomycetes</taxon>
        <taxon>Agaricomycetidae</taxon>
        <taxon>Agaricales</taxon>
        <taxon>Agaricineae</taxon>
        <taxon>Hymenogastraceae</taxon>
        <taxon>Hebeloma</taxon>
    </lineage>
</organism>
<dbReference type="PANTHER" id="PTHR33928:SF2">
    <property type="entry name" value="PECTATE LYASE SUPERFAMILY PROTEIN DOMAIN-CONTAINING PROTEIN-RELATED"/>
    <property type="match status" value="1"/>
</dbReference>
<name>A0A0C3BPF2_HEBCY</name>
<keyword evidence="4" id="KW-1185">Reference proteome</keyword>
<dbReference type="SUPFAM" id="SSF51126">
    <property type="entry name" value="Pectin lyase-like"/>
    <property type="match status" value="2"/>
</dbReference>
<dbReference type="EMBL" id="KN831790">
    <property type="protein sequence ID" value="KIM38550.1"/>
    <property type="molecule type" value="Genomic_DNA"/>
</dbReference>
<dbReference type="Gene3D" id="2.160.20.10">
    <property type="entry name" value="Single-stranded right-handed beta-helix, Pectin lyase-like"/>
    <property type="match status" value="2"/>
</dbReference>
<feature type="domain" description="Rhamnogalacturonase A/B/Epimerase-like pectate lyase" evidence="2">
    <location>
        <begin position="66"/>
        <end position="293"/>
    </location>
</feature>
<evidence type="ECO:0000313" key="3">
    <source>
        <dbReference type="EMBL" id="KIM38550.1"/>
    </source>
</evidence>
<sequence length="784" mass="83176">MFAPLRLLRVAILTLGFSSLVAGLGSTCSSPLGAGTSGPNEPFWMETIKHQGKAPFNPNPNGYKVFRNVKDYGAVGDGVHDDTAAINRAIVDQGRCGGGTCKSSTISPAVVYFPRGTYLISYPIVPYYYTQLIGDAKTPPTLLAAANFDGMAVIDADPYIPGGNGDQYWVNQNNFHRSVRNFVIDVRRVPAEKAQGTGLHWQVAQATSLMNIVVHMSTAPNTAHQGIWMENGSGGFMGDLVFNGGKFGIWGGNQQFTVRNITVNNAQTAIYSLWNWGWTYQGVTFNNCKIGFDIATGGLTESSQTTGAQAIIDAVVTNTPIFIQTSQPSNGRLAGSLVLNNVRLNNVPVAVGVAGGAVVLNGGTTTITSWGQGNVYRGTNPTGVFTQGNIPSPNKASSLLDGSGRIVGRMHPQYEAYSASQFVSVRDLGAKGDGVTDDTAVLIDIFAKYSGCKIIFFDAGTYVVTNTVTIPAGTQMVGEAWTVLAGRGSAFNDKNNPKPVFRIGETGSQGIMEISDFIFNTIGATAGAIIVEWNVKQPANFQAGAGMWDTHIRTAGAAGTDQEGNRCPKSGAGGVDACSSAFLCLHLTPQSTAYLEGTWVWLSDHDLDLPGEGQITIYSGRGILSESQGPVWLIGTGSEHHVIYQYHLVGAANHYMGLIQTESPYFQPNPISPSPFSINRAFKDPTPYSGNPSAWGLSVVNSKNILVFGAGLYSFFDSYTQGCLKSATCQAQMVNIDTASTGINIYSLSTVATTYQLSVNGAGIINQAGNVNGFASTVTSWSQN</sequence>